<reference evidence="1 2" key="1">
    <citation type="submission" date="2020-08" db="EMBL/GenBank/DDBJ databases">
        <title>Genomic Encyclopedia of Type Strains, Phase IV (KMG-IV): sequencing the most valuable type-strain genomes for metagenomic binning, comparative biology and taxonomic classification.</title>
        <authorList>
            <person name="Goeker M."/>
        </authorList>
    </citation>
    <scope>NUCLEOTIDE SEQUENCE [LARGE SCALE GENOMIC DNA]</scope>
    <source>
        <strain evidence="1 2">DSM 15743</strain>
    </source>
</reference>
<sequence>MAATQAIKSQLTPPKTNAAPIEIPDFRSIHRASMILLG</sequence>
<dbReference type="EMBL" id="JACIDC010000001">
    <property type="protein sequence ID" value="MBB4038826.1"/>
    <property type="molecule type" value="Genomic_DNA"/>
</dbReference>
<comment type="caution">
    <text evidence="1">The sequence shown here is derived from an EMBL/GenBank/DDBJ whole genome shotgun (WGS) entry which is preliminary data.</text>
</comment>
<dbReference type="Proteomes" id="UP000519439">
    <property type="component" value="Unassembled WGS sequence"/>
</dbReference>
<evidence type="ECO:0000313" key="2">
    <source>
        <dbReference type="Proteomes" id="UP000519439"/>
    </source>
</evidence>
<evidence type="ECO:0000313" key="1">
    <source>
        <dbReference type="EMBL" id="MBB4038826.1"/>
    </source>
</evidence>
<gene>
    <name evidence="1" type="ORF">GGR34_000455</name>
</gene>
<name>A0A7W6IC99_9HYPH</name>
<accession>A0A7W6IC99</accession>
<proteinExistence type="predicted"/>
<protein>
    <submittedName>
        <fullName evidence="1">Uncharacterized protein</fullName>
    </submittedName>
</protein>
<organism evidence="1 2">
    <name type="scientific">Microvirga flocculans</name>
    <dbReference type="NCBI Taxonomy" id="217168"/>
    <lineage>
        <taxon>Bacteria</taxon>
        <taxon>Pseudomonadati</taxon>
        <taxon>Pseudomonadota</taxon>
        <taxon>Alphaproteobacteria</taxon>
        <taxon>Hyphomicrobiales</taxon>
        <taxon>Methylobacteriaceae</taxon>
        <taxon>Microvirga</taxon>
    </lineage>
</organism>
<dbReference type="AlphaFoldDB" id="A0A7W6IC99"/>
<keyword evidence="2" id="KW-1185">Reference proteome</keyword>